<keyword evidence="3" id="KW-1185">Reference proteome</keyword>
<dbReference type="GO" id="GO:0006313">
    <property type="term" value="P:DNA transposition"/>
    <property type="evidence" value="ECO:0007669"/>
    <property type="project" value="InterPro"/>
</dbReference>
<dbReference type="AlphaFoldDB" id="A0A3N0Y6A2"/>
<organism evidence="2 3">
    <name type="scientific">Anabarilius grahami</name>
    <name type="common">Kanglang fish</name>
    <name type="synonym">Barilius grahami</name>
    <dbReference type="NCBI Taxonomy" id="495550"/>
    <lineage>
        <taxon>Eukaryota</taxon>
        <taxon>Metazoa</taxon>
        <taxon>Chordata</taxon>
        <taxon>Craniata</taxon>
        <taxon>Vertebrata</taxon>
        <taxon>Euteleostomi</taxon>
        <taxon>Actinopterygii</taxon>
        <taxon>Neopterygii</taxon>
        <taxon>Teleostei</taxon>
        <taxon>Ostariophysi</taxon>
        <taxon>Cypriniformes</taxon>
        <taxon>Xenocyprididae</taxon>
        <taxon>Xenocypridinae</taxon>
        <taxon>Xenocypridinae incertae sedis</taxon>
        <taxon>Anabarilius</taxon>
    </lineage>
</organism>
<comment type="caution">
    <text evidence="2">The sequence shown here is derived from an EMBL/GenBank/DDBJ whole genome shotgun (WGS) entry which is preliminary data.</text>
</comment>
<dbReference type="OrthoDB" id="10045182at2759"/>
<evidence type="ECO:0000313" key="2">
    <source>
        <dbReference type="EMBL" id="ROL41697.1"/>
    </source>
</evidence>
<dbReference type="Pfam" id="PF01498">
    <property type="entry name" value="HTH_Tnp_Tc3_2"/>
    <property type="match status" value="1"/>
</dbReference>
<evidence type="ECO:0000313" key="3">
    <source>
        <dbReference type="Proteomes" id="UP000281406"/>
    </source>
</evidence>
<evidence type="ECO:0000259" key="1">
    <source>
        <dbReference type="Pfam" id="PF01498"/>
    </source>
</evidence>
<dbReference type="Proteomes" id="UP000281406">
    <property type="component" value="Unassembled WGS sequence"/>
</dbReference>
<dbReference type="EMBL" id="RJVU01051519">
    <property type="protein sequence ID" value="ROL41697.1"/>
    <property type="molecule type" value="Genomic_DNA"/>
</dbReference>
<accession>A0A3N0Y6A2</accession>
<protein>
    <recommendedName>
        <fullName evidence="1">Transposase Tc1-like domain-containing protein</fullName>
    </recommendedName>
</protein>
<dbReference type="GO" id="GO:0015074">
    <property type="term" value="P:DNA integration"/>
    <property type="evidence" value="ECO:0007669"/>
    <property type="project" value="InterPro"/>
</dbReference>
<gene>
    <name evidence="2" type="ORF">DPX16_9288</name>
</gene>
<dbReference type="InterPro" id="IPR002492">
    <property type="entry name" value="Transposase_Tc1-like"/>
</dbReference>
<dbReference type="SUPFAM" id="SSF46689">
    <property type="entry name" value="Homeodomain-like"/>
    <property type="match status" value="1"/>
</dbReference>
<feature type="domain" description="Transposase Tc1-like" evidence="1">
    <location>
        <begin position="55"/>
        <end position="117"/>
    </location>
</feature>
<sequence length="119" mass="13640">MARRLGQSISKTAALVGCSWSAVVSIFQKWSKEGTVVNRQQGHGQSRFTDARGERRLAREVRSNRRATVAQIAQEVNAGSDRKVSEYTVHHSLLRMELHNRRPVRVPMLTPVHRRKRQQ</sequence>
<dbReference type="GO" id="GO:0003677">
    <property type="term" value="F:DNA binding"/>
    <property type="evidence" value="ECO:0007669"/>
    <property type="project" value="InterPro"/>
</dbReference>
<name>A0A3N0Y6A2_ANAGA</name>
<proteinExistence type="predicted"/>
<dbReference type="InterPro" id="IPR009057">
    <property type="entry name" value="Homeodomain-like_sf"/>
</dbReference>
<reference evidence="2 3" key="1">
    <citation type="submission" date="2018-10" db="EMBL/GenBank/DDBJ databases">
        <title>Genome assembly for a Yunnan-Guizhou Plateau 3E fish, Anabarilius grahami (Regan), and its evolutionary and genetic applications.</title>
        <authorList>
            <person name="Jiang W."/>
        </authorList>
    </citation>
    <scope>NUCLEOTIDE SEQUENCE [LARGE SCALE GENOMIC DNA]</scope>
    <source>
        <strain evidence="2">AG-KIZ</strain>
        <tissue evidence="2">Muscle</tissue>
    </source>
</reference>